<evidence type="ECO:0000259" key="5">
    <source>
        <dbReference type="Pfam" id="PF25150"/>
    </source>
</evidence>
<feature type="domain" description="tRNA (32-2'-O)-methyltransferase regulator THADA-like C-terminal TPR repeats region" evidence="6">
    <location>
        <begin position="1194"/>
        <end position="1368"/>
    </location>
</feature>
<dbReference type="EMBL" id="JBHFFA010000002">
    <property type="protein sequence ID" value="KAL2643811.1"/>
    <property type="molecule type" value="Genomic_DNA"/>
</dbReference>
<evidence type="ECO:0000256" key="3">
    <source>
        <dbReference type="SAM" id="MobiDB-lite"/>
    </source>
</evidence>
<dbReference type="Pfam" id="PF25150">
    <property type="entry name" value="TPR_Trm732"/>
    <property type="match status" value="1"/>
</dbReference>
<name>A0ABD1Z7P5_9MARC</name>
<evidence type="ECO:0000313" key="8">
    <source>
        <dbReference type="Proteomes" id="UP001605036"/>
    </source>
</evidence>
<dbReference type="InterPro" id="IPR051954">
    <property type="entry name" value="tRNA_methyltransferase_THADA"/>
</dbReference>
<feature type="region of interest" description="Disordered" evidence="3">
    <location>
        <begin position="886"/>
        <end position="908"/>
    </location>
</feature>
<dbReference type="Pfam" id="PF10350">
    <property type="entry name" value="DUF2428"/>
    <property type="match status" value="1"/>
</dbReference>
<dbReference type="Proteomes" id="UP001605036">
    <property type="component" value="Unassembled WGS sequence"/>
</dbReference>
<dbReference type="GO" id="GO:0008033">
    <property type="term" value="P:tRNA processing"/>
    <property type="evidence" value="ECO:0007669"/>
    <property type="project" value="UniProtKB-KW"/>
</dbReference>
<gene>
    <name evidence="7" type="ORF">R1flu_011398</name>
</gene>
<feature type="region of interest" description="Disordered" evidence="3">
    <location>
        <begin position="954"/>
        <end position="974"/>
    </location>
</feature>
<dbReference type="SUPFAM" id="SSF48371">
    <property type="entry name" value="ARM repeat"/>
    <property type="match status" value="2"/>
</dbReference>
<dbReference type="InterPro" id="IPR056842">
    <property type="entry name" value="THADA-like_TPR_C"/>
</dbReference>
<evidence type="ECO:0000256" key="1">
    <source>
        <dbReference type="ARBA" id="ARBA00010409"/>
    </source>
</evidence>
<dbReference type="InterPro" id="IPR056843">
    <property type="entry name" value="THADA-like_TPR"/>
</dbReference>
<evidence type="ECO:0000313" key="7">
    <source>
        <dbReference type="EMBL" id="KAL2643811.1"/>
    </source>
</evidence>
<reference evidence="7 8" key="1">
    <citation type="submission" date="2024-09" db="EMBL/GenBank/DDBJ databases">
        <title>Chromosome-scale assembly of Riccia fluitans.</title>
        <authorList>
            <person name="Paukszto L."/>
            <person name="Sawicki J."/>
            <person name="Karawczyk K."/>
            <person name="Piernik-Szablinska J."/>
            <person name="Szczecinska M."/>
            <person name="Mazdziarz M."/>
        </authorList>
    </citation>
    <scope>NUCLEOTIDE SEQUENCE [LARGE SCALE GENOMIC DNA]</scope>
    <source>
        <strain evidence="7">Rf_01</strain>
        <tissue evidence="7">Aerial parts of the thallus</tissue>
    </source>
</reference>
<proteinExistence type="inferred from homology"/>
<dbReference type="InterPro" id="IPR016024">
    <property type="entry name" value="ARM-type_fold"/>
</dbReference>
<dbReference type="InterPro" id="IPR019442">
    <property type="entry name" value="THADA/TRM732_DUF2428"/>
</dbReference>
<evidence type="ECO:0000259" key="4">
    <source>
        <dbReference type="Pfam" id="PF10350"/>
    </source>
</evidence>
<keyword evidence="2" id="KW-0819">tRNA processing</keyword>
<accession>A0ABD1Z7P5</accession>
<evidence type="ECO:0008006" key="9">
    <source>
        <dbReference type="Google" id="ProtNLM"/>
    </source>
</evidence>
<feature type="domain" description="DUF2428" evidence="4">
    <location>
        <begin position="852"/>
        <end position="1192"/>
    </location>
</feature>
<protein>
    <recommendedName>
        <fullName evidence="9">DUF2428 domain-containing protein</fullName>
    </recommendedName>
</protein>
<comment type="similarity">
    <text evidence="1">Belongs to the THADA family.</text>
</comment>
<evidence type="ECO:0000259" key="6">
    <source>
        <dbReference type="Pfam" id="PF25151"/>
    </source>
</evidence>
<keyword evidence="8" id="KW-1185">Reference proteome</keyword>
<sequence length="2045" mass="227544">MAGRWRAQQRRKRWTDHAAFLSTGTVSTLGLWPELEPLWKQLTLFEAQPSIYAQLTQVKPLGKVLLSLLPELKWNEAALKLCVKTYLELLFVDNSRPLHRGLLSTLSHVPKEYGYVLRDAFQACCREYGPKGPRERKFAVVAVAASLAGLPQPGVMKEVAQDSVYYTGNAACHDVRGVLQHALEGGRPTPTIMEEAQNALSSIYYLLQQFPVCFKGHTPISSHESCQQDGTISSNAAEELFENVVSLLLDVLQTSVLSRDCVVAAGVGLAAAAQLHAENEDLALLLGRMAFPSSFSVYAYRALSSNRGLITEQADGGILSAVLLKCRQRMLWIRGQSLQISRCDSFAASTFYKSFLERLREDCWGSEGVTEGTIAARRLWIPALLSGLLSGDSRLRTNLTTYALPVALQIDSDSLLVILDYVLDGHTRCSETSETCLSVDQLKGSSQLPENLSINQQVILLISVLKVARTTALALVDGAIGHILKPSDKHASRYKSGVEDEIIGTKVLKDMSHAVFMIKGQAVEVHVNLLLMALTHKDDGLRVDATELMCLNPKTASMPSPLEICLLRTALPLNMRCSSTSFRMRWTSFIRKFFQHVRSSVERQLKAKTVDKTSNLAVSVPEMQDFMQWVSQMLISSLYPSAPYERKNMSLELFYALIQVWSLDEFWRKEKMLDSLAFSPYHESLLSADSTLVVVGAIVDSWDKLRENAYRILVCYPTPLPGLDSESKVESLLRWAKSLASSPRVRESDAGALALRLIFRKYVVELGWVVKVHPEPRVLRRTGSKSGDMVVAYFDSLNDWLQWGIEEGDKDLLKACRQSFVHGVLLVLRYAVDEVDWTSANVQSSFRCFRATFERLLALLLRVTSLALWVVSADALILKSKLEESPSSTQDSEAGDGEVKELNGGGADLDDDYDSDIEEGLAPAEQIVMVGCWLSVKEVSLLLGTIARAVPLPGCSTGEAPEKSEEDEKGQKGVMDPNDANVMLDGKQLEAIGSHFLQVLLSMKHNGAIDKTRTGFIALCDRLLRSSDPRLNKMPEVWLQQLMRHTGAKGQVVDDLLRRSAGIPPAFLALFLAEPDGAPKKLLPMGMRWLLDTCKSFVADVKGRNQTTTAEAEGRVNVPFSVKALIDSPKTGAGNDRPIALKSRDEGVVPTVHAFNVLRVAFHDTNLATDTSGFCAEGLMTAVQAFASSHWEVRNAATLAFTALVHRMIGFLNVYQRESARRAITGFEFFHRYPTLHPFLLGELKSATWLLEHGATEGLDNGVGLATSLHPSLAPVLIVLSRLKPSFINGDVEDWLNPSAFMPYVSQCATQRNLQVRVLASRALAPLVSSEDLFKVLIELARSLPVSAESKTLLAGSREPIEIVGPGKRLQVSGITKVSSYNAIHGVLLQMSALLIANCVSLPDRELQGKIVAQIFDEVKECAWLGSIKHCTCSIVVGVFLDMLGNLLELAEVYYQAATDRQSVSTQLHQLLTFFTHESLDASSRGSGLYDPTRIRLREKASKLYFQAVFTQELREGSPEDDEVVKTLASTLERTLSDASYEVRLTTLKVLKRNCIPQGDSSGWSSSRVYRNFELMRPVIIDRLTQETYPLCTRRILQLIYSWWLMDTCDKDAGSRPDIEAASVGVDSVWGSGVSGRSLWDALLKIYSSSKQIKTKEESVRCLGGALQHVRTTVKQWTSSDSQQPCSSDRERWQHVKDVLGTWLVITKKHSVASEPVNFRRAIAEAIVGSGLLEDTDWFGKALGESHGDYEREILVEYGQAILSIWCVAIKLLEDEDLDLRQNLSLAVLRVIASSGLVRDVVPSQVEEVIQLSFDFLTSRLGTWVEYYAVLCEWLIGLNIDFTLSNSNGDLVRRLFDKEIDNHHEEELLFVQLCCFHLQKFMNLRLKQERIDLGDGSASLSEISKGELCLQRWRLRHLNQARLCAEFSVQSSKNIQWVGGVTNHQDTFKSLYRSLLGLLTFSGYREDEGFVFRIGIDELSELLAGLTELTAFLKQLSLNPLISNILLLVLIAYEQQLGVNLGSEEFRHHMRDAFVTKFEPLFLIR</sequence>
<organism evidence="7 8">
    <name type="scientific">Riccia fluitans</name>
    <dbReference type="NCBI Taxonomy" id="41844"/>
    <lineage>
        <taxon>Eukaryota</taxon>
        <taxon>Viridiplantae</taxon>
        <taxon>Streptophyta</taxon>
        <taxon>Embryophyta</taxon>
        <taxon>Marchantiophyta</taxon>
        <taxon>Marchantiopsida</taxon>
        <taxon>Marchantiidae</taxon>
        <taxon>Marchantiales</taxon>
        <taxon>Ricciaceae</taxon>
        <taxon>Riccia</taxon>
    </lineage>
</organism>
<comment type="caution">
    <text evidence="7">The sequence shown here is derived from an EMBL/GenBank/DDBJ whole genome shotgun (WGS) entry which is preliminary data.</text>
</comment>
<dbReference type="PANTHER" id="PTHR14387">
    <property type="entry name" value="THADA/DEATH RECEPTOR INTERACTING PROTEIN"/>
    <property type="match status" value="1"/>
</dbReference>
<dbReference type="PANTHER" id="PTHR14387:SF0">
    <property type="entry name" value="DUF2428 DOMAIN-CONTAINING PROTEIN"/>
    <property type="match status" value="1"/>
</dbReference>
<dbReference type="Pfam" id="PF25151">
    <property type="entry name" value="TPR_Trm732_C"/>
    <property type="match status" value="1"/>
</dbReference>
<evidence type="ECO:0000256" key="2">
    <source>
        <dbReference type="ARBA" id="ARBA00022694"/>
    </source>
</evidence>
<feature type="domain" description="tRNA (32-2'-O)-methyltransferase regulator THADA-like TPR repeats region" evidence="5">
    <location>
        <begin position="524"/>
        <end position="706"/>
    </location>
</feature>